<evidence type="ECO:0000313" key="5">
    <source>
        <dbReference type="Proteomes" id="UP000799757"/>
    </source>
</evidence>
<organism evidence="4 5">
    <name type="scientific">Melanomma pulvis-pyrius CBS 109.77</name>
    <dbReference type="NCBI Taxonomy" id="1314802"/>
    <lineage>
        <taxon>Eukaryota</taxon>
        <taxon>Fungi</taxon>
        <taxon>Dikarya</taxon>
        <taxon>Ascomycota</taxon>
        <taxon>Pezizomycotina</taxon>
        <taxon>Dothideomycetes</taxon>
        <taxon>Pleosporomycetidae</taxon>
        <taxon>Pleosporales</taxon>
        <taxon>Melanommataceae</taxon>
        <taxon>Melanomma</taxon>
    </lineage>
</organism>
<dbReference type="Pfam" id="PF00202">
    <property type="entry name" value="Aminotran_3"/>
    <property type="match status" value="1"/>
</dbReference>
<dbReference type="PANTHER" id="PTHR43094">
    <property type="entry name" value="AMINOTRANSFERASE"/>
    <property type="match status" value="1"/>
</dbReference>
<evidence type="ECO:0000256" key="2">
    <source>
        <dbReference type="ARBA" id="ARBA00022898"/>
    </source>
</evidence>
<protein>
    <submittedName>
        <fullName evidence="4">PLP-dependent transferase</fullName>
    </submittedName>
</protein>
<accession>A0A6A6WU02</accession>
<dbReference type="GO" id="GO:0030170">
    <property type="term" value="F:pyridoxal phosphate binding"/>
    <property type="evidence" value="ECO:0007669"/>
    <property type="project" value="InterPro"/>
</dbReference>
<dbReference type="InterPro" id="IPR015421">
    <property type="entry name" value="PyrdxlP-dep_Trfase_major"/>
</dbReference>
<dbReference type="NCBIfam" id="NF005685">
    <property type="entry name" value="PRK07483.1"/>
    <property type="match status" value="1"/>
</dbReference>
<dbReference type="Gene3D" id="3.90.1150.10">
    <property type="entry name" value="Aspartate Aminotransferase, domain 1"/>
    <property type="match status" value="1"/>
</dbReference>
<dbReference type="PANTHER" id="PTHR43094:SF1">
    <property type="entry name" value="AMINOTRANSFERASE CLASS-III"/>
    <property type="match status" value="1"/>
</dbReference>
<dbReference type="OrthoDB" id="5419315at2759"/>
<evidence type="ECO:0000256" key="3">
    <source>
        <dbReference type="RuleBase" id="RU003560"/>
    </source>
</evidence>
<keyword evidence="5" id="KW-1185">Reference proteome</keyword>
<sequence>MPNQVDGSAVLYRNINIEPPTAVKGVGNWVYMSTGHKFFDASCGAAVSCLGHGSIKRIEDAMVDATRAVSYISGLDYITDPVKKLCKFLVDSTHGRMARAALYSSGSEAIEAAMKIARQYVVMVDEPLRVNFIARRQSYHGATLGALGLSGHIGRRSFFESLLNSASHVSPFNPYHGLSENESISQYVQRLADELEAEFQRLGPKTVIAFVAEPVVGAAQGCVPGTKEYFQAMKRICDRHGALLIFDEVMCGMGRTGTLHAWEQMGVVPDIQTIGKGLGAGIMPAAGMLLSHRVTDVLAKNGGSFAHGHTYQNHAVTSAVALEVQRIISDENLLENVRTLGSLLKDLLKNQLEGHPNVGNIRGMGFFWGIEFVKDKATKEPFDTALNISWRLHEMAVAPPYQMYLYPGTGSYDGVKGDHVIVAPPYNISKDELLFMVDRITKAIVAFFAQPEIKPHLKSKL</sequence>
<dbReference type="InterPro" id="IPR015424">
    <property type="entry name" value="PyrdxlP-dep_Trfase"/>
</dbReference>
<dbReference type="Proteomes" id="UP000799757">
    <property type="component" value="Unassembled WGS sequence"/>
</dbReference>
<dbReference type="SUPFAM" id="SSF53383">
    <property type="entry name" value="PLP-dependent transferases"/>
    <property type="match status" value="1"/>
</dbReference>
<dbReference type="EMBL" id="MU002291">
    <property type="protein sequence ID" value="KAF2787680.1"/>
    <property type="molecule type" value="Genomic_DNA"/>
</dbReference>
<keyword evidence="4" id="KW-0808">Transferase</keyword>
<proteinExistence type="inferred from homology"/>
<name>A0A6A6WU02_9PLEO</name>
<comment type="similarity">
    <text evidence="1 3">Belongs to the class-III pyridoxal-phosphate-dependent aminotransferase family.</text>
</comment>
<dbReference type="GO" id="GO:0008483">
    <property type="term" value="F:transaminase activity"/>
    <property type="evidence" value="ECO:0007669"/>
    <property type="project" value="InterPro"/>
</dbReference>
<reference evidence="4" key="1">
    <citation type="journal article" date="2020" name="Stud. Mycol.">
        <title>101 Dothideomycetes genomes: a test case for predicting lifestyles and emergence of pathogens.</title>
        <authorList>
            <person name="Haridas S."/>
            <person name="Albert R."/>
            <person name="Binder M."/>
            <person name="Bloem J."/>
            <person name="Labutti K."/>
            <person name="Salamov A."/>
            <person name="Andreopoulos B."/>
            <person name="Baker S."/>
            <person name="Barry K."/>
            <person name="Bills G."/>
            <person name="Bluhm B."/>
            <person name="Cannon C."/>
            <person name="Castanera R."/>
            <person name="Culley D."/>
            <person name="Daum C."/>
            <person name="Ezra D."/>
            <person name="Gonzalez J."/>
            <person name="Henrissat B."/>
            <person name="Kuo A."/>
            <person name="Liang C."/>
            <person name="Lipzen A."/>
            <person name="Lutzoni F."/>
            <person name="Magnuson J."/>
            <person name="Mondo S."/>
            <person name="Nolan M."/>
            <person name="Ohm R."/>
            <person name="Pangilinan J."/>
            <person name="Park H.-J."/>
            <person name="Ramirez L."/>
            <person name="Alfaro M."/>
            <person name="Sun H."/>
            <person name="Tritt A."/>
            <person name="Yoshinaga Y."/>
            <person name="Zwiers L.-H."/>
            <person name="Turgeon B."/>
            <person name="Goodwin S."/>
            <person name="Spatafora J."/>
            <person name="Crous P."/>
            <person name="Grigoriev I."/>
        </authorList>
    </citation>
    <scope>NUCLEOTIDE SEQUENCE</scope>
    <source>
        <strain evidence="4">CBS 109.77</strain>
    </source>
</reference>
<keyword evidence="2 3" id="KW-0663">Pyridoxal phosphate</keyword>
<dbReference type="Gene3D" id="3.40.640.10">
    <property type="entry name" value="Type I PLP-dependent aspartate aminotransferase-like (Major domain)"/>
    <property type="match status" value="1"/>
</dbReference>
<dbReference type="InterPro" id="IPR005814">
    <property type="entry name" value="Aminotrans_3"/>
</dbReference>
<evidence type="ECO:0000256" key="1">
    <source>
        <dbReference type="ARBA" id="ARBA00008954"/>
    </source>
</evidence>
<evidence type="ECO:0000313" key="4">
    <source>
        <dbReference type="EMBL" id="KAF2787680.1"/>
    </source>
</evidence>
<dbReference type="GO" id="GO:0005829">
    <property type="term" value="C:cytosol"/>
    <property type="evidence" value="ECO:0007669"/>
    <property type="project" value="TreeGrafter"/>
</dbReference>
<dbReference type="AlphaFoldDB" id="A0A6A6WU02"/>
<dbReference type="CDD" id="cd00610">
    <property type="entry name" value="OAT_like"/>
    <property type="match status" value="1"/>
</dbReference>
<dbReference type="InterPro" id="IPR015422">
    <property type="entry name" value="PyrdxlP-dep_Trfase_small"/>
</dbReference>
<gene>
    <name evidence="4" type="ORF">K505DRAFT_316255</name>
</gene>